<reference evidence="1" key="2">
    <citation type="journal article" date="2015" name="Fish Shellfish Immunol.">
        <title>Early steps in the European eel (Anguilla anguilla)-Vibrio vulnificus interaction in the gills: Role of the RtxA13 toxin.</title>
        <authorList>
            <person name="Callol A."/>
            <person name="Pajuelo D."/>
            <person name="Ebbesson L."/>
            <person name="Teles M."/>
            <person name="MacKenzie S."/>
            <person name="Amaro C."/>
        </authorList>
    </citation>
    <scope>NUCLEOTIDE SEQUENCE</scope>
</reference>
<accession>A0A0E9SKR7</accession>
<evidence type="ECO:0000313" key="1">
    <source>
        <dbReference type="EMBL" id="JAH41113.1"/>
    </source>
</evidence>
<protein>
    <submittedName>
        <fullName evidence="1">Uncharacterized protein</fullName>
    </submittedName>
</protein>
<sequence length="38" mass="4329">MTSRHLTSDTLSHLPTICPRGAHIYVFCKDWEACSLTH</sequence>
<name>A0A0E9SKR7_ANGAN</name>
<dbReference type="EMBL" id="GBXM01067464">
    <property type="protein sequence ID" value="JAH41113.1"/>
    <property type="molecule type" value="Transcribed_RNA"/>
</dbReference>
<dbReference type="AlphaFoldDB" id="A0A0E9SKR7"/>
<reference evidence="1" key="1">
    <citation type="submission" date="2014-11" db="EMBL/GenBank/DDBJ databases">
        <authorList>
            <person name="Amaro Gonzalez C."/>
        </authorList>
    </citation>
    <scope>NUCLEOTIDE SEQUENCE</scope>
</reference>
<proteinExistence type="predicted"/>
<organism evidence="1">
    <name type="scientific">Anguilla anguilla</name>
    <name type="common">European freshwater eel</name>
    <name type="synonym">Muraena anguilla</name>
    <dbReference type="NCBI Taxonomy" id="7936"/>
    <lineage>
        <taxon>Eukaryota</taxon>
        <taxon>Metazoa</taxon>
        <taxon>Chordata</taxon>
        <taxon>Craniata</taxon>
        <taxon>Vertebrata</taxon>
        <taxon>Euteleostomi</taxon>
        <taxon>Actinopterygii</taxon>
        <taxon>Neopterygii</taxon>
        <taxon>Teleostei</taxon>
        <taxon>Anguilliformes</taxon>
        <taxon>Anguillidae</taxon>
        <taxon>Anguilla</taxon>
    </lineage>
</organism>